<evidence type="ECO:0000313" key="4">
    <source>
        <dbReference type="Proteomes" id="UP001632038"/>
    </source>
</evidence>
<sequence>MAARSRVLVGVNSPPPHQSTSPIDPSLTTKVPHPFFLISILCAIYFVLHCATSIYNSLYAGRTSSAAANKDLENKARTSLPKSTLQPSGGPNCGCGFQVVCFGTSHSSCRQCQRCGGGRDNHGNS</sequence>
<dbReference type="EMBL" id="JAVIJP010000066">
    <property type="protein sequence ID" value="KAL3619813.1"/>
    <property type="molecule type" value="Genomic_DNA"/>
</dbReference>
<dbReference type="Proteomes" id="UP001632038">
    <property type="component" value="Unassembled WGS sequence"/>
</dbReference>
<keyword evidence="4" id="KW-1185">Reference proteome</keyword>
<keyword evidence="2" id="KW-0472">Membrane</keyword>
<name>A0ABD3BQN7_9LAMI</name>
<dbReference type="AlphaFoldDB" id="A0ABD3BQN7"/>
<keyword evidence="2" id="KW-1133">Transmembrane helix</keyword>
<gene>
    <name evidence="3" type="ORF">CASFOL_034725</name>
</gene>
<evidence type="ECO:0000313" key="3">
    <source>
        <dbReference type="EMBL" id="KAL3619813.1"/>
    </source>
</evidence>
<comment type="caution">
    <text evidence="3">The sequence shown here is derived from an EMBL/GenBank/DDBJ whole genome shotgun (WGS) entry which is preliminary data.</text>
</comment>
<protein>
    <submittedName>
        <fullName evidence="3">Uncharacterized protein</fullName>
    </submittedName>
</protein>
<proteinExistence type="predicted"/>
<evidence type="ECO:0000256" key="1">
    <source>
        <dbReference type="SAM" id="MobiDB-lite"/>
    </source>
</evidence>
<keyword evidence="2" id="KW-0812">Transmembrane</keyword>
<feature type="region of interest" description="Disordered" evidence="1">
    <location>
        <begin position="1"/>
        <end position="25"/>
    </location>
</feature>
<evidence type="ECO:0000256" key="2">
    <source>
        <dbReference type="SAM" id="Phobius"/>
    </source>
</evidence>
<accession>A0ABD3BQN7</accession>
<organism evidence="3 4">
    <name type="scientific">Castilleja foliolosa</name>
    <dbReference type="NCBI Taxonomy" id="1961234"/>
    <lineage>
        <taxon>Eukaryota</taxon>
        <taxon>Viridiplantae</taxon>
        <taxon>Streptophyta</taxon>
        <taxon>Embryophyta</taxon>
        <taxon>Tracheophyta</taxon>
        <taxon>Spermatophyta</taxon>
        <taxon>Magnoliopsida</taxon>
        <taxon>eudicotyledons</taxon>
        <taxon>Gunneridae</taxon>
        <taxon>Pentapetalae</taxon>
        <taxon>asterids</taxon>
        <taxon>lamiids</taxon>
        <taxon>Lamiales</taxon>
        <taxon>Orobanchaceae</taxon>
        <taxon>Pedicularideae</taxon>
        <taxon>Castillejinae</taxon>
        <taxon>Castilleja</taxon>
    </lineage>
</organism>
<reference evidence="4" key="1">
    <citation type="journal article" date="2024" name="IScience">
        <title>Strigolactones Initiate the Formation of Haustorium-like Structures in Castilleja.</title>
        <authorList>
            <person name="Buerger M."/>
            <person name="Peterson D."/>
            <person name="Chory J."/>
        </authorList>
    </citation>
    <scope>NUCLEOTIDE SEQUENCE [LARGE SCALE GENOMIC DNA]</scope>
</reference>
<feature type="transmembrane region" description="Helical" evidence="2">
    <location>
        <begin position="35"/>
        <end position="55"/>
    </location>
</feature>